<protein>
    <recommendedName>
        <fullName evidence="10">C2H2-type domain-containing protein</fullName>
    </recommendedName>
</protein>
<evidence type="ECO:0000256" key="5">
    <source>
        <dbReference type="ARBA" id="ARBA00023015"/>
    </source>
</evidence>
<dbReference type="InterPro" id="IPR052426">
    <property type="entry name" value="Plant_dev_regulator"/>
</dbReference>
<keyword evidence="7" id="KW-0539">Nucleus</keyword>
<evidence type="ECO:0000256" key="9">
    <source>
        <dbReference type="SAM" id="MobiDB-lite"/>
    </source>
</evidence>
<evidence type="ECO:0000256" key="6">
    <source>
        <dbReference type="ARBA" id="ARBA00023163"/>
    </source>
</evidence>
<dbReference type="InterPro" id="IPR036236">
    <property type="entry name" value="Znf_C2H2_sf"/>
</dbReference>
<sequence length="243" mass="26881">MAAELILSSIQLQSRNSTSSGMWNNDDNDHNNKKAQPVHEVQVTGENEDDSWEVRAFEEDITAGNQMGCTWPPRSYTCNFCRREFRSAQALGGHMNVHRQDRARLHQQPLLIPSSSSSSSNDFSKSPHSSTILVPTQEFLPNGLCLFYSLSNPNGVFTQNSPSTADLVSVSPNYPLPIDMSGRAVHSVNSSLLCHEYSNKIEPSASISNDNTNQGNNTNERDKDSAIEELDLELRLGCRSPTP</sequence>
<dbReference type="SUPFAM" id="SSF57667">
    <property type="entry name" value="beta-beta-alpha zinc fingers"/>
    <property type="match status" value="1"/>
</dbReference>
<feature type="compositionally biased region" description="Low complexity" evidence="9">
    <location>
        <begin position="209"/>
        <end position="218"/>
    </location>
</feature>
<evidence type="ECO:0000256" key="7">
    <source>
        <dbReference type="ARBA" id="ARBA00023242"/>
    </source>
</evidence>
<dbReference type="EMBL" id="OU503037">
    <property type="protein sequence ID" value="CAI9756402.1"/>
    <property type="molecule type" value="Genomic_DNA"/>
</dbReference>
<evidence type="ECO:0000256" key="4">
    <source>
        <dbReference type="ARBA" id="ARBA00022833"/>
    </source>
</evidence>
<keyword evidence="2" id="KW-0479">Metal-binding</keyword>
<comment type="subcellular location">
    <subcellularLocation>
        <location evidence="1">Nucleus</location>
    </subcellularLocation>
</comment>
<dbReference type="PROSITE" id="PS50157">
    <property type="entry name" value="ZINC_FINGER_C2H2_2"/>
    <property type="match status" value="1"/>
</dbReference>
<keyword evidence="12" id="KW-1185">Reference proteome</keyword>
<dbReference type="PANTHER" id="PTHR45801:SF5">
    <property type="entry name" value="OS05G0286100 PROTEIN"/>
    <property type="match status" value="1"/>
</dbReference>
<evidence type="ECO:0000259" key="10">
    <source>
        <dbReference type="PROSITE" id="PS50157"/>
    </source>
</evidence>
<feature type="region of interest" description="Disordered" evidence="9">
    <location>
        <begin position="203"/>
        <end position="228"/>
    </location>
</feature>
<feature type="compositionally biased region" description="Basic and acidic residues" evidence="9">
    <location>
        <begin position="219"/>
        <end position="228"/>
    </location>
</feature>
<feature type="domain" description="C2H2-type" evidence="10">
    <location>
        <begin position="76"/>
        <end position="103"/>
    </location>
</feature>
<reference evidence="11" key="1">
    <citation type="submission" date="2023-05" db="EMBL/GenBank/DDBJ databases">
        <authorList>
            <person name="Huff M."/>
        </authorList>
    </citation>
    <scope>NUCLEOTIDE SEQUENCE</scope>
</reference>
<dbReference type="SMART" id="SM00355">
    <property type="entry name" value="ZnF_C2H2"/>
    <property type="match status" value="1"/>
</dbReference>
<organism evidence="11 12">
    <name type="scientific">Fraxinus pennsylvanica</name>
    <dbReference type="NCBI Taxonomy" id="56036"/>
    <lineage>
        <taxon>Eukaryota</taxon>
        <taxon>Viridiplantae</taxon>
        <taxon>Streptophyta</taxon>
        <taxon>Embryophyta</taxon>
        <taxon>Tracheophyta</taxon>
        <taxon>Spermatophyta</taxon>
        <taxon>Magnoliopsida</taxon>
        <taxon>eudicotyledons</taxon>
        <taxon>Gunneridae</taxon>
        <taxon>Pentapetalae</taxon>
        <taxon>asterids</taxon>
        <taxon>lamiids</taxon>
        <taxon>Lamiales</taxon>
        <taxon>Oleaceae</taxon>
        <taxon>Oleeae</taxon>
        <taxon>Fraxinus</taxon>
    </lineage>
</organism>
<name>A0AAD2DJ07_9LAMI</name>
<evidence type="ECO:0000256" key="2">
    <source>
        <dbReference type="ARBA" id="ARBA00022723"/>
    </source>
</evidence>
<evidence type="ECO:0000256" key="8">
    <source>
        <dbReference type="PROSITE-ProRule" id="PRU00042"/>
    </source>
</evidence>
<keyword evidence="5" id="KW-0805">Transcription regulation</keyword>
<dbReference type="InterPro" id="IPR013087">
    <property type="entry name" value="Znf_C2H2_type"/>
</dbReference>
<evidence type="ECO:0000256" key="1">
    <source>
        <dbReference type="ARBA" id="ARBA00004123"/>
    </source>
</evidence>
<dbReference type="Gene3D" id="3.30.160.60">
    <property type="entry name" value="Classic Zinc Finger"/>
    <property type="match status" value="1"/>
</dbReference>
<dbReference type="Proteomes" id="UP000834106">
    <property type="component" value="Chromosome 2"/>
</dbReference>
<dbReference type="GO" id="GO:0005634">
    <property type="term" value="C:nucleus"/>
    <property type="evidence" value="ECO:0007669"/>
    <property type="project" value="UniProtKB-SubCell"/>
</dbReference>
<keyword evidence="3 8" id="KW-0863">Zinc-finger</keyword>
<evidence type="ECO:0000313" key="12">
    <source>
        <dbReference type="Proteomes" id="UP000834106"/>
    </source>
</evidence>
<dbReference type="AlphaFoldDB" id="A0AAD2DJ07"/>
<dbReference type="GO" id="GO:0008270">
    <property type="term" value="F:zinc ion binding"/>
    <property type="evidence" value="ECO:0007669"/>
    <property type="project" value="UniProtKB-KW"/>
</dbReference>
<gene>
    <name evidence="11" type="ORF">FPE_LOCUS3832</name>
</gene>
<evidence type="ECO:0000313" key="11">
    <source>
        <dbReference type="EMBL" id="CAI9756402.1"/>
    </source>
</evidence>
<dbReference type="PROSITE" id="PS00028">
    <property type="entry name" value="ZINC_FINGER_C2H2_1"/>
    <property type="match status" value="1"/>
</dbReference>
<dbReference type="PANTHER" id="PTHR45801">
    <property type="entry name" value="OS07G0101800 PROTEIN"/>
    <property type="match status" value="1"/>
</dbReference>
<keyword evidence="6" id="KW-0804">Transcription</keyword>
<proteinExistence type="predicted"/>
<dbReference type="Pfam" id="PF13912">
    <property type="entry name" value="zf-C2H2_6"/>
    <property type="match status" value="1"/>
</dbReference>
<evidence type="ECO:0000256" key="3">
    <source>
        <dbReference type="ARBA" id="ARBA00022771"/>
    </source>
</evidence>
<keyword evidence="4" id="KW-0862">Zinc</keyword>
<accession>A0AAD2DJ07</accession>